<comment type="subunit">
    <text evidence="4">Homodimer.</text>
</comment>
<evidence type="ECO:0000256" key="2">
    <source>
        <dbReference type="ARBA" id="ARBA00022619"/>
    </source>
</evidence>
<dbReference type="AlphaFoldDB" id="A0AAN6GU13"/>
<dbReference type="PANTHER" id="PTHR21327">
    <property type="entry name" value="GTP CYCLOHYDROLASE II-RELATED"/>
    <property type="match status" value="1"/>
</dbReference>
<dbReference type="EC" id="4.1.99.12" evidence="4"/>
<dbReference type="PANTHER" id="PTHR21327:SF18">
    <property type="entry name" value="3,4-DIHYDROXY-2-BUTANONE 4-PHOSPHATE SYNTHASE"/>
    <property type="match status" value="1"/>
</dbReference>
<organism evidence="6 7">
    <name type="scientific">Tilletia horrida</name>
    <dbReference type="NCBI Taxonomy" id="155126"/>
    <lineage>
        <taxon>Eukaryota</taxon>
        <taxon>Fungi</taxon>
        <taxon>Dikarya</taxon>
        <taxon>Basidiomycota</taxon>
        <taxon>Ustilaginomycotina</taxon>
        <taxon>Exobasidiomycetes</taxon>
        <taxon>Tilletiales</taxon>
        <taxon>Tilletiaceae</taxon>
        <taxon>Tilletia</taxon>
    </lineage>
</organism>
<keyword evidence="4" id="KW-0464">Manganese</keyword>
<dbReference type="Proteomes" id="UP001176517">
    <property type="component" value="Unassembled WGS sequence"/>
</dbReference>
<dbReference type="Gene3D" id="3.90.870.10">
    <property type="entry name" value="DHBP synthase"/>
    <property type="match status" value="1"/>
</dbReference>
<evidence type="ECO:0000313" key="7">
    <source>
        <dbReference type="Proteomes" id="UP001176517"/>
    </source>
</evidence>
<keyword evidence="4" id="KW-0460">Magnesium</keyword>
<dbReference type="GO" id="GO:0009231">
    <property type="term" value="P:riboflavin biosynthetic process"/>
    <property type="evidence" value="ECO:0007669"/>
    <property type="project" value="UniProtKB-KW"/>
</dbReference>
<reference evidence="6" key="1">
    <citation type="journal article" date="2023" name="PhytoFront">
        <title>Draft Genome Resources of Seven Strains of Tilletia horrida, Causal Agent of Kernel Smut of Rice.</title>
        <authorList>
            <person name="Khanal S."/>
            <person name="Antony Babu S."/>
            <person name="Zhou X.G."/>
        </authorList>
    </citation>
    <scope>NUCLEOTIDE SEQUENCE</scope>
    <source>
        <strain evidence="6">TX6</strain>
    </source>
</reference>
<accession>A0AAN6GU13</accession>
<protein>
    <recommendedName>
        <fullName evidence="4">3,4-dihydroxy-2-butanone 4-phosphate synthase</fullName>
        <shortName evidence="4">DHBP synthase</shortName>
        <ecNumber evidence="4">4.1.99.12</ecNumber>
    </recommendedName>
</protein>
<comment type="pathway">
    <text evidence="1 4">Cofactor biosynthesis; riboflavin biosynthesis; 2-hydroxy-3-oxobutyl phosphate from D-ribulose 5-phosphate: step 1/1.</text>
</comment>
<dbReference type="Pfam" id="PF00926">
    <property type="entry name" value="DHBP_synthase"/>
    <property type="match status" value="1"/>
</dbReference>
<dbReference type="NCBIfam" id="TIGR00506">
    <property type="entry name" value="ribB"/>
    <property type="match status" value="1"/>
</dbReference>
<dbReference type="GO" id="GO:0005758">
    <property type="term" value="C:mitochondrial intermembrane space"/>
    <property type="evidence" value="ECO:0007669"/>
    <property type="project" value="TreeGrafter"/>
</dbReference>
<feature type="region of interest" description="Disordered" evidence="5">
    <location>
        <begin position="149"/>
        <end position="182"/>
    </location>
</feature>
<keyword evidence="3 4" id="KW-0479">Metal-binding</keyword>
<feature type="compositionally biased region" description="Polar residues" evidence="5">
    <location>
        <begin position="157"/>
        <end position="176"/>
    </location>
</feature>
<dbReference type="InterPro" id="IPR000422">
    <property type="entry name" value="DHBP_synthase_RibB"/>
</dbReference>
<name>A0AAN6GU13_9BASI</name>
<comment type="cofactor">
    <cofactor evidence="4">
        <name>Mg(2+)</name>
        <dbReference type="ChEBI" id="CHEBI:18420"/>
    </cofactor>
    <cofactor evidence="4">
        <name>Mn(2+)</name>
        <dbReference type="ChEBI" id="CHEBI:29035"/>
    </cofactor>
    <text evidence="4">Binds 2 divalent metal cations per subunit. Magnesium or manganese.</text>
</comment>
<evidence type="ECO:0000256" key="1">
    <source>
        <dbReference type="ARBA" id="ARBA00004904"/>
    </source>
</evidence>
<dbReference type="GO" id="GO:0005829">
    <property type="term" value="C:cytosol"/>
    <property type="evidence" value="ECO:0007669"/>
    <property type="project" value="TreeGrafter"/>
</dbReference>
<dbReference type="GO" id="GO:0008686">
    <property type="term" value="F:3,4-dihydroxy-2-butanone-4-phosphate synthase activity"/>
    <property type="evidence" value="ECO:0007669"/>
    <property type="project" value="UniProtKB-EC"/>
</dbReference>
<evidence type="ECO:0000256" key="4">
    <source>
        <dbReference type="RuleBase" id="RU003843"/>
    </source>
</evidence>
<evidence type="ECO:0000256" key="5">
    <source>
        <dbReference type="SAM" id="MobiDB-lite"/>
    </source>
</evidence>
<gene>
    <name evidence="6" type="primary">RIB3</name>
    <name evidence="6" type="ORF">OC846_001520</name>
</gene>
<comment type="catalytic activity">
    <reaction evidence="4">
        <text>D-ribulose 5-phosphate = (2S)-2-hydroxy-3-oxobutyl phosphate + formate + H(+)</text>
        <dbReference type="Rhea" id="RHEA:18457"/>
        <dbReference type="ChEBI" id="CHEBI:15378"/>
        <dbReference type="ChEBI" id="CHEBI:15740"/>
        <dbReference type="ChEBI" id="CHEBI:58121"/>
        <dbReference type="ChEBI" id="CHEBI:58830"/>
        <dbReference type="EC" id="4.1.99.12"/>
    </reaction>
</comment>
<keyword evidence="2 4" id="KW-0686">Riboflavin biosynthesis</keyword>
<proteinExistence type="inferred from homology"/>
<sequence>MSPIPAESSSSSAVHVNGVSQPTTELADIGNNITFDSVEDTIAAFGRGEFVVILDDETRENEGDLIIAADRVTTEQMAWLIKHSSGFVCISIPEDTIEYLGLRMMVPENTDRHKTAYTVTLDYKSGTTTGISAHDRALTCRMLARASDQVSKRKRTSQSVPTLNGAATSEADSPSGSEADAQSVVLPEHFSRPGHMNPLRYTEGGVQKRRGHTEAAVDLAIAAGRSRAGILCELVDPDSPVGGIAARDACFKFARNHGLRICTIEALVQWQRQREQSSTS</sequence>
<keyword evidence="7" id="KW-1185">Reference proteome</keyword>
<comment type="similarity">
    <text evidence="4">Belongs to the DHBP synthase family.</text>
</comment>
<comment type="caution">
    <text evidence="6">The sequence shown here is derived from an EMBL/GenBank/DDBJ whole genome shotgun (WGS) entry which is preliminary data.</text>
</comment>
<keyword evidence="4 6" id="KW-0456">Lyase</keyword>
<dbReference type="SUPFAM" id="SSF55821">
    <property type="entry name" value="YrdC/RibB"/>
    <property type="match status" value="1"/>
</dbReference>
<dbReference type="EMBL" id="JAPDMZ010000022">
    <property type="protein sequence ID" value="KAK0555968.1"/>
    <property type="molecule type" value="Genomic_DNA"/>
</dbReference>
<evidence type="ECO:0000313" key="6">
    <source>
        <dbReference type="EMBL" id="KAK0555968.1"/>
    </source>
</evidence>
<comment type="function">
    <text evidence="4">Catalyzes the conversion of D-ribulose 5-phosphate to formate and 3,4-dihydroxy-2-butanone 4-phosphate.</text>
</comment>
<dbReference type="InterPro" id="IPR017945">
    <property type="entry name" value="DHBP_synth_RibB-like_a/b_dom"/>
</dbReference>
<evidence type="ECO:0000256" key="3">
    <source>
        <dbReference type="ARBA" id="ARBA00022723"/>
    </source>
</evidence>
<dbReference type="GO" id="GO:0046872">
    <property type="term" value="F:metal ion binding"/>
    <property type="evidence" value="ECO:0007669"/>
    <property type="project" value="UniProtKB-KW"/>
</dbReference>